<keyword evidence="3" id="KW-0645">Protease</keyword>
<evidence type="ECO:0000259" key="4">
    <source>
        <dbReference type="Pfam" id="PF00656"/>
    </source>
</evidence>
<dbReference type="GO" id="GO:0004197">
    <property type="term" value="F:cysteine-type endopeptidase activity"/>
    <property type="evidence" value="ECO:0007669"/>
    <property type="project" value="InterPro"/>
</dbReference>
<dbReference type="Gene3D" id="3.40.50.12660">
    <property type="match status" value="1"/>
</dbReference>
<keyword evidence="3" id="KW-0378">Hydrolase</keyword>
<dbReference type="InterPro" id="IPR050452">
    <property type="entry name" value="Metacaspase"/>
</dbReference>
<comment type="caution">
    <text evidence="5">The sequence shown here is derived from an EMBL/GenBank/DDBJ whole genome shotgun (WGS) entry which is preliminary data.</text>
</comment>
<keyword evidence="2" id="KW-0053">Apoptosis</keyword>
<dbReference type="SUPFAM" id="SSF52129">
    <property type="entry name" value="Caspase-like"/>
    <property type="match status" value="1"/>
</dbReference>
<dbReference type="EMBL" id="AMYB01000004">
    <property type="protein sequence ID" value="OAD03280.1"/>
    <property type="molecule type" value="Genomic_DNA"/>
</dbReference>
<sequence>MATRSFLKWKAQNMCGKKPAFELEEALLDIRAISCTPGCSKCSTPSAFLCHLAPNAMTCQGRKKALLIGINYFNTDNELGGCINDVHNIKQFITSMYGFQEDDMVILTDDQDRDTKFYPTKANILSAMEWLVSDSQPNDSFFFHYSGHGGRVRDEHGDEDDGYDETIYPVDFDSYEGTSGQIVDDQMHDILVRPLCKGSRLTCIFDSCHSGTALDLPFVYSTKGVIKDQNLFKDAGKGLISAGISYASGDTQRAISSLIELGKGIFAARDVEEEQRQRNFSEADVIMFSGCKDDQTSADAQEAGKATGAMSYAFTTTLRQNPNQSYQALLNSVRQILRDKYSQRPQLSASHPIDVNLQFVC</sequence>
<dbReference type="OrthoDB" id="3223806at2759"/>
<evidence type="ECO:0000313" key="5">
    <source>
        <dbReference type="EMBL" id="OAD03280.1"/>
    </source>
</evidence>
<dbReference type="PANTHER" id="PTHR48104">
    <property type="entry name" value="METACASPASE-4"/>
    <property type="match status" value="1"/>
</dbReference>
<name>A0A168LA45_MUCCL</name>
<dbReference type="VEuPathDB" id="FungiDB:MUCCIDRAFT_152885"/>
<evidence type="ECO:0000256" key="2">
    <source>
        <dbReference type="ARBA" id="ARBA00022703"/>
    </source>
</evidence>
<dbReference type="GO" id="GO:0005737">
    <property type="term" value="C:cytoplasm"/>
    <property type="evidence" value="ECO:0007669"/>
    <property type="project" value="TreeGrafter"/>
</dbReference>
<keyword evidence="6" id="KW-1185">Reference proteome</keyword>
<dbReference type="GO" id="GO:0006915">
    <property type="term" value="P:apoptotic process"/>
    <property type="evidence" value="ECO:0007669"/>
    <property type="project" value="UniProtKB-KW"/>
</dbReference>
<dbReference type="AlphaFoldDB" id="A0A168LA45"/>
<dbReference type="InterPro" id="IPR029030">
    <property type="entry name" value="Caspase-like_dom_sf"/>
</dbReference>
<gene>
    <name evidence="5" type="ORF">MUCCIDRAFT_152885</name>
</gene>
<evidence type="ECO:0000313" key="6">
    <source>
        <dbReference type="Proteomes" id="UP000077051"/>
    </source>
</evidence>
<dbReference type="InterPro" id="IPR011600">
    <property type="entry name" value="Pept_C14_caspase"/>
</dbReference>
<evidence type="ECO:0000256" key="1">
    <source>
        <dbReference type="ARBA" id="ARBA00009005"/>
    </source>
</evidence>
<dbReference type="Proteomes" id="UP000077051">
    <property type="component" value="Unassembled WGS sequence"/>
</dbReference>
<feature type="domain" description="Peptidase C14 caspase" evidence="4">
    <location>
        <begin position="62"/>
        <end position="352"/>
    </location>
</feature>
<dbReference type="Pfam" id="PF00656">
    <property type="entry name" value="Peptidase_C14"/>
    <property type="match status" value="1"/>
</dbReference>
<dbReference type="PANTHER" id="PTHR48104:SF30">
    <property type="entry name" value="METACASPASE-1"/>
    <property type="match status" value="1"/>
</dbReference>
<protein>
    <recommendedName>
        <fullName evidence="4">Peptidase C14 caspase domain-containing protein</fullName>
    </recommendedName>
</protein>
<keyword evidence="3" id="KW-0788">Thiol protease</keyword>
<accession>A0A168LA45</accession>
<dbReference type="STRING" id="747725.A0A168LA45"/>
<proteinExistence type="inferred from homology"/>
<evidence type="ECO:0000256" key="3">
    <source>
        <dbReference type="ARBA" id="ARBA00022807"/>
    </source>
</evidence>
<reference evidence="5 6" key="1">
    <citation type="submission" date="2015-06" db="EMBL/GenBank/DDBJ databases">
        <title>Expansion of signal transduction pathways in fungi by whole-genome duplication.</title>
        <authorList>
            <consortium name="DOE Joint Genome Institute"/>
            <person name="Corrochano L.M."/>
            <person name="Kuo A."/>
            <person name="Marcet-Houben M."/>
            <person name="Polaino S."/>
            <person name="Salamov A."/>
            <person name="Villalobos J.M."/>
            <person name="Alvarez M.I."/>
            <person name="Avalos J."/>
            <person name="Benito E.P."/>
            <person name="Benoit I."/>
            <person name="Burger G."/>
            <person name="Camino L.P."/>
            <person name="Canovas D."/>
            <person name="Cerda-Olmedo E."/>
            <person name="Cheng J.-F."/>
            <person name="Dominguez A."/>
            <person name="Elias M."/>
            <person name="Eslava A.P."/>
            <person name="Glaser F."/>
            <person name="Grimwood J."/>
            <person name="Gutierrez G."/>
            <person name="Heitman J."/>
            <person name="Henrissat B."/>
            <person name="Iturriaga E.A."/>
            <person name="Lang B.F."/>
            <person name="Lavin J.L."/>
            <person name="Lee S."/>
            <person name="Li W."/>
            <person name="Lindquist E."/>
            <person name="Lopez-Garcia S."/>
            <person name="Luque E.M."/>
            <person name="Marcos A.T."/>
            <person name="Martin J."/>
            <person name="Mccluskey K."/>
            <person name="Medina H.R."/>
            <person name="Miralles-Duran A."/>
            <person name="Miyazaki A."/>
            <person name="Munoz-Torres E."/>
            <person name="Oguiza J.A."/>
            <person name="Ohm R."/>
            <person name="Olmedo M."/>
            <person name="Orejas M."/>
            <person name="Ortiz-Castellanos L."/>
            <person name="Pisabarro A.G."/>
            <person name="Rodriguez-Romero J."/>
            <person name="Ruiz-Herrera J."/>
            <person name="Ruiz-Vazquez R."/>
            <person name="Sanz C."/>
            <person name="Schackwitz W."/>
            <person name="Schmutz J."/>
            <person name="Shahriari M."/>
            <person name="Shelest E."/>
            <person name="Silva-Franco F."/>
            <person name="Soanes D."/>
            <person name="Syed K."/>
            <person name="Tagua V.G."/>
            <person name="Talbot N.J."/>
            <person name="Thon M."/>
            <person name="De Vries R.P."/>
            <person name="Wiebenga A."/>
            <person name="Yadav J.S."/>
            <person name="Braun E.L."/>
            <person name="Baker S."/>
            <person name="Garre V."/>
            <person name="Horwitz B."/>
            <person name="Torres-Martinez S."/>
            <person name="Idnurm A."/>
            <person name="Herrera-Estrella A."/>
            <person name="Gabaldon T."/>
            <person name="Grigoriev I.V."/>
        </authorList>
    </citation>
    <scope>NUCLEOTIDE SEQUENCE [LARGE SCALE GENOMIC DNA]</scope>
    <source>
        <strain evidence="5 6">CBS 277.49</strain>
    </source>
</reference>
<dbReference type="GO" id="GO:0006508">
    <property type="term" value="P:proteolysis"/>
    <property type="evidence" value="ECO:0007669"/>
    <property type="project" value="InterPro"/>
</dbReference>
<organism evidence="5 6">
    <name type="scientific">Mucor lusitanicus CBS 277.49</name>
    <dbReference type="NCBI Taxonomy" id="747725"/>
    <lineage>
        <taxon>Eukaryota</taxon>
        <taxon>Fungi</taxon>
        <taxon>Fungi incertae sedis</taxon>
        <taxon>Mucoromycota</taxon>
        <taxon>Mucoromycotina</taxon>
        <taxon>Mucoromycetes</taxon>
        <taxon>Mucorales</taxon>
        <taxon>Mucorineae</taxon>
        <taxon>Mucoraceae</taxon>
        <taxon>Mucor</taxon>
    </lineage>
</organism>
<comment type="similarity">
    <text evidence="1">Belongs to the peptidase C14B family.</text>
</comment>